<feature type="transmembrane region" description="Helical" evidence="1">
    <location>
        <begin position="93"/>
        <end position="110"/>
    </location>
</feature>
<gene>
    <name evidence="2" type="ORF">GCM10007096_36920</name>
</gene>
<feature type="transmembrane region" description="Helical" evidence="1">
    <location>
        <begin position="55"/>
        <end position="73"/>
    </location>
</feature>
<dbReference type="AlphaFoldDB" id="A0A8J3A0A3"/>
<reference evidence="2" key="2">
    <citation type="submission" date="2020-09" db="EMBL/GenBank/DDBJ databases">
        <authorList>
            <person name="Sun Q."/>
            <person name="Zhou Y."/>
        </authorList>
    </citation>
    <scope>NUCLEOTIDE SEQUENCE</scope>
    <source>
        <strain evidence="2">CGMCC 1.12777</strain>
    </source>
</reference>
<dbReference type="EMBL" id="BMFV01000038">
    <property type="protein sequence ID" value="GGH87275.1"/>
    <property type="molecule type" value="Genomic_DNA"/>
</dbReference>
<evidence type="ECO:0000313" key="2">
    <source>
        <dbReference type="EMBL" id="GGH87275.1"/>
    </source>
</evidence>
<proteinExistence type="predicted"/>
<accession>A0A8J3A0A3</accession>
<comment type="caution">
    <text evidence="2">The sequence shown here is derived from an EMBL/GenBank/DDBJ whole genome shotgun (WGS) entry which is preliminary data.</text>
</comment>
<protein>
    <submittedName>
        <fullName evidence="2">Uncharacterized protein</fullName>
    </submittedName>
</protein>
<dbReference type="RefSeq" id="WP_188498854.1">
    <property type="nucleotide sequence ID" value="NZ_BMFV01000038.1"/>
</dbReference>
<reference evidence="2" key="1">
    <citation type="journal article" date="2014" name="Int. J. Syst. Evol. Microbiol.">
        <title>Complete genome sequence of Corynebacterium casei LMG S-19264T (=DSM 44701T), isolated from a smear-ripened cheese.</title>
        <authorList>
            <consortium name="US DOE Joint Genome Institute (JGI-PGF)"/>
            <person name="Walter F."/>
            <person name="Albersmeier A."/>
            <person name="Kalinowski J."/>
            <person name="Ruckert C."/>
        </authorList>
    </citation>
    <scope>NUCLEOTIDE SEQUENCE</scope>
    <source>
        <strain evidence="2">CGMCC 1.12777</strain>
    </source>
</reference>
<keyword evidence="1" id="KW-0472">Membrane</keyword>
<keyword evidence="3" id="KW-1185">Reference proteome</keyword>
<evidence type="ECO:0000313" key="3">
    <source>
        <dbReference type="Proteomes" id="UP000656813"/>
    </source>
</evidence>
<feature type="transmembrane region" description="Helical" evidence="1">
    <location>
        <begin position="7"/>
        <end position="25"/>
    </location>
</feature>
<sequence length="125" mass="14660">MRRLGIGMLMVLLYCFPFVYFSMYQDFMNRAMFGYVSLILAPALIAFLSYYFNHFIPIVVGNIVSLIISYFLIRAGSERWEGWDYYFKPLAPSQFLFFVSILNLIPQLIATKLAKVYKKKAEHQV</sequence>
<keyword evidence="1" id="KW-0812">Transmembrane</keyword>
<keyword evidence="1" id="KW-1133">Transmembrane helix</keyword>
<name>A0A8J3A0A3_9BACL</name>
<evidence type="ECO:0000256" key="1">
    <source>
        <dbReference type="SAM" id="Phobius"/>
    </source>
</evidence>
<feature type="transmembrane region" description="Helical" evidence="1">
    <location>
        <begin position="31"/>
        <end position="48"/>
    </location>
</feature>
<organism evidence="2 3">
    <name type="scientific">Pullulanibacillus pueri</name>
    <dbReference type="NCBI Taxonomy" id="1437324"/>
    <lineage>
        <taxon>Bacteria</taxon>
        <taxon>Bacillati</taxon>
        <taxon>Bacillota</taxon>
        <taxon>Bacilli</taxon>
        <taxon>Bacillales</taxon>
        <taxon>Sporolactobacillaceae</taxon>
        <taxon>Pullulanibacillus</taxon>
    </lineage>
</organism>
<dbReference type="Proteomes" id="UP000656813">
    <property type="component" value="Unassembled WGS sequence"/>
</dbReference>